<dbReference type="Pfam" id="PF00276">
    <property type="entry name" value="Ribosomal_L23"/>
    <property type="match status" value="1"/>
</dbReference>
<keyword evidence="5 6" id="KW-0687">Ribonucleoprotein</keyword>
<protein>
    <recommendedName>
        <fullName evidence="6">Large ribosomal subunit protein uL23</fullName>
    </recommendedName>
</protein>
<dbReference type="SUPFAM" id="SSF54189">
    <property type="entry name" value="Ribosomal proteins S24e, L23 and L15e"/>
    <property type="match status" value="1"/>
</dbReference>
<dbReference type="NCBIfam" id="NF004363">
    <property type="entry name" value="PRK05738.2-4"/>
    <property type="match status" value="1"/>
</dbReference>
<comment type="subunit">
    <text evidence="6">Part of the 50S ribosomal subunit. Contacts protein L29, and trigger factor when it is bound to the ribosome.</text>
</comment>
<dbReference type="Proteomes" id="UP000199309">
    <property type="component" value="Unassembled WGS sequence"/>
</dbReference>
<dbReference type="GO" id="GO:0003735">
    <property type="term" value="F:structural constituent of ribosome"/>
    <property type="evidence" value="ECO:0007669"/>
    <property type="project" value="InterPro"/>
</dbReference>
<comment type="function">
    <text evidence="6">One of the early assembly proteins it binds 23S rRNA. One of the proteins that surrounds the polypeptide exit tunnel on the outside of the ribosome. Forms the main docking site for trigger factor binding to the ribosome.</text>
</comment>
<dbReference type="GO" id="GO:1990904">
    <property type="term" value="C:ribonucleoprotein complex"/>
    <property type="evidence" value="ECO:0007669"/>
    <property type="project" value="UniProtKB-KW"/>
</dbReference>
<dbReference type="InterPro" id="IPR012677">
    <property type="entry name" value="Nucleotide-bd_a/b_plait_sf"/>
</dbReference>
<evidence type="ECO:0000256" key="7">
    <source>
        <dbReference type="RuleBase" id="RU003934"/>
    </source>
</evidence>
<evidence type="ECO:0000256" key="1">
    <source>
        <dbReference type="ARBA" id="ARBA00006700"/>
    </source>
</evidence>
<dbReference type="PROSITE" id="PS00050">
    <property type="entry name" value="RIBOSOMAL_L23"/>
    <property type="match status" value="1"/>
</dbReference>
<dbReference type="InterPro" id="IPR001014">
    <property type="entry name" value="Ribosomal_uL23_CS"/>
</dbReference>
<dbReference type="PANTHER" id="PTHR11620">
    <property type="entry name" value="60S RIBOSOMAL PROTEIN L23A"/>
    <property type="match status" value="1"/>
</dbReference>
<proteinExistence type="inferred from homology"/>
<dbReference type="RefSeq" id="WP_091650728.1">
    <property type="nucleotide sequence ID" value="NZ_FNHQ01000016.1"/>
</dbReference>
<dbReference type="NCBIfam" id="NF004359">
    <property type="entry name" value="PRK05738.1-3"/>
    <property type="match status" value="1"/>
</dbReference>
<gene>
    <name evidence="6" type="primary">rplW</name>
    <name evidence="8" type="ORF">SAMN05660299_01760</name>
</gene>
<evidence type="ECO:0000256" key="6">
    <source>
        <dbReference type="HAMAP-Rule" id="MF_01369"/>
    </source>
</evidence>
<keyword evidence="4 6" id="KW-0689">Ribosomal protein</keyword>
<dbReference type="InterPro" id="IPR013025">
    <property type="entry name" value="Ribosomal_uL23-like"/>
</dbReference>
<dbReference type="STRING" id="349095.SAMN05660299_01760"/>
<accession>A0A1G9X3P8</accession>
<keyword evidence="2 6" id="KW-0699">rRNA-binding</keyword>
<dbReference type="HAMAP" id="MF_01369_B">
    <property type="entry name" value="Ribosomal_uL23_B"/>
    <property type="match status" value="1"/>
</dbReference>
<dbReference type="EMBL" id="FNHQ01000016">
    <property type="protein sequence ID" value="SDM91312.1"/>
    <property type="molecule type" value="Genomic_DNA"/>
</dbReference>
<keyword evidence="3 6" id="KW-0694">RNA-binding</keyword>
<name>A0A1G9X3P8_9FIRM</name>
<dbReference type="OrthoDB" id="9793353at2"/>
<evidence type="ECO:0000313" key="8">
    <source>
        <dbReference type="EMBL" id="SDM91312.1"/>
    </source>
</evidence>
<dbReference type="Gene3D" id="3.30.70.330">
    <property type="match status" value="1"/>
</dbReference>
<comment type="similarity">
    <text evidence="1 6 7">Belongs to the universal ribosomal protein uL23 family.</text>
</comment>
<dbReference type="NCBIfam" id="NF004366">
    <property type="entry name" value="PRK05738.3-2"/>
    <property type="match status" value="1"/>
</dbReference>
<dbReference type="AlphaFoldDB" id="A0A1G9X3P8"/>
<dbReference type="FunFam" id="3.30.70.330:FF:000001">
    <property type="entry name" value="50S ribosomal protein L23"/>
    <property type="match status" value="1"/>
</dbReference>
<evidence type="ECO:0000256" key="4">
    <source>
        <dbReference type="ARBA" id="ARBA00022980"/>
    </source>
</evidence>
<dbReference type="InterPro" id="IPR012678">
    <property type="entry name" value="Ribosomal_uL23/eL15/eS24_sf"/>
</dbReference>
<dbReference type="GO" id="GO:0019843">
    <property type="term" value="F:rRNA binding"/>
    <property type="evidence" value="ECO:0007669"/>
    <property type="project" value="UniProtKB-UniRule"/>
</dbReference>
<reference evidence="8 9" key="1">
    <citation type="submission" date="2016-10" db="EMBL/GenBank/DDBJ databases">
        <authorList>
            <person name="de Groot N.N."/>
        </authorList>
    </citation>
    <scope>NUCLEOTIDE SEQUENCE [LARGE SCALE GENOMIC DNA]</scope>
    <source>
        <strain evidence="8 9">DSM 16981</strain>
    </source>
</reference>
<sequence length="94" mass="10772">MDMHDILLKPVITEKTTMMMSDGKYTFKVPLHANKIEIRKAVEKVFGVKVKSVSTLRTMGKMKRMGKYEGKRPDYKKAIVTLKEGESIEFFEGA</sequence>
<evidence type="ECO:0000256" key="2">
    <source>
        <dbReference type="ARBA" id="ARBA00022730"/>
    </source>
</evidence>
<evidence type="ECO:0000313" key="9">
    <source>
        <dbReference type="Proteomes" id="UP000199309"/>
    </source>
</evidence>
<evidence type="ECO:0000256" key="5">
    <source>
        <dbReference type="ARBA" id="ARBA00023274"/>
    </source>
</evidence>
<keyword evidence="9" id="KW-1185">Reference proteome</keyword>
<organism evidence="8 9">
    <name type="scientific">Megasphaera paucivorans</name>
    <dbReference type="NCBI Taxonomy" id="349095"/>
    <lineage>
        <taxon>Bacteria</taxon>
        <taxon>Bacillati</taxon>
        <taxon>Bacillota</taxon>
        <taxon>Negativicutes</taxon>
        <taxon>Veillonellales</taxon>
        <taxon>Veillonellaceae</taxon>
        <taxon>Megasphaera</taxon>
    </lineage>
</organism>
<evidence type="ECO:0000256" key="3">
    <source>
        <dbReference type="ARBA" id="ARBA00022884"/>
    </source>
</evidence>
<dbReference type="GO" id="GO:0005840">
    <property type="term" value="C:ribosome"/>
    <property type="evidence" value="ECO:0007669"/>
    <property type="project" value="UniProtKB-KW"/>
</dbReference>
<dbReference type="GO" id="GO:0006412">
    <property type="term" value="P:translation"/>
    <property type="evidence" value="ECO:0007669"/>
    <property type="project" value="UniProtKB-UniRule"/>
</dbReference>